<evidence type="ECO:0000313" key="1">
    <source>
        <dbReference type="EMBL" id="PIS08963.1"/>
    </source>
</evidence>
<dbReference type="AlphaFoldDB" id="A0A2H0W8I1"/>
<sequence>MKKKKFFKAYRKLDKLRGQAASSLSKKHKSSLKHFKKKKLLLPGLDKPKRLLAGATLAGSLFLNPGGSTIPKILDWPVEEISKLGLLSSYELNEMLKENLTSLLPGEIGKLTKEQEEKICEAIEKVLGIDVCANLEGNELNYAYGWIGYEQHLYRYPGDTLDQHDEELVAGIAPGLGAWGYFADSKAAMTEEEKLREKYYSVVQTLYLPEWQTNSEELYQWYKYRKVIIVNPENGTACVTVIGDAGPAKWTGKQFGGSPEVMKSLDLNLGMRKGKVFVLFVKDEENKIPLGPIDFNIRKGLPKLG</sequence>
<dbReference type="EMBL" id="PEZT01000023">
    <property type="protein sequence ID" value="PIS08963.1"/>
    <property type="molecule type" value="Genomic_DNA"/>
</dbReference>
<name>A0A2H0W8I1_9BACT</name>
<proteinExistence type="predicted"/>
<gene>
    <name evidence="1" type="ORF">COT75_03810</name>
</gene>
<evidence type="ECO:0000313" key="2">
    <source>
        <dbReference type="Proteomes" id="UP000230093"/>
    </source>
</evidence>
<organism evidence="1 2">
    <name type="scientific">Candidatus Beckwithbacteria bacterium CG10_big_fil_rev_8_21_14_0_10_34_10</name>
    <dbReference type="NCBI Taxonomy" id="1974495"/>
    <lineage>
        <taxon>Bacteria</taxon>
        <taxon>Candidatus Beckwithiibacteriota</taxon>
    </lineage>
</organism>
<comment type="caution">
    <text evidence="1">The sequence shown here is derived from an EMBL/GenBank/DDBJ whole genome shotgun (WGS) entry which is preliminary data.</text>
</comment>
<accession>A0A2H0W8I1</accession>
<reference evidence="2" key="1">
    <citation type="submission" date="2017-09" db="EMBL/GenBank/DDBJ databases">
        <title>Depth-based differentiation of microbial function through sediment-hosted aquifers and enrichment of novel symbionts in the deep terrestrial subsurface.</title>
        <authorList>
            <person name="Probst A.J."/>
            <person name="Ladd B."/>
            <person name="Jarett J.K."/>
            <person name="Geller-Mcgrath D.E."/>
            <person name="Sieber C.M.K."/>
            <person name="Emerson J.B."/>
            <person name="Anantharaman K."/>
            <person name="Thomas B.C."/>
            <person name="Malmstrom R."/>
            <person name="Stieglmeier M."/>
            <person name="Klingl A."/>
            <person name="Woyke T."/>
            <person name="Ryan C.M."/>
            <person name="Banfield J.F."/>
        </authorList>
    </citation>
    <scope>NUCLEOTIDE SEQUENCE [LARGE SCALE GENOMIC DNA]</scope>
</reference>
<dbReference type="Proteomes" id="UP000230093">
    <property type="component" value="Unassembled WGS sequence"/>
</dbReference>
<protein>
    <submittedName>
        <fullName evidence="1">Uncharacterized protein</fullName>
    </submittedName>
</protein>